<gene>
    <name evidence="2" type="ORF">GJ699_26680</name>
</gene>
<organism evidence="2 3">
    <name type="scientific">Duganella guangzhouensis</name>
    <dbReference type="NCBI Taxonomy" id="2666084"/>
    <lineage>
        <taxon>Bacteria</taxon>
        <taxon>Pseudomonadati</taxon>
        <taxon>Pseudomonadota</taxon>
        <taxon>Betaproteobacteria</taxon>
        <taxon>Burkholderiales</taxon>
        <taxon>Oxalobacteraceae</taxon>
        <taxon>Telluria group</taxon>
        <taxon>Duganella</taxon>
    </lineage>
</organism>
<dbReference type="EMBL" id="WKJK01000018">
    <property type="protein sequence ID" value="MRW93583.1"/>
    <property type="molecule type" value="Genomic_DNA"/>
</dbReference>
<name>A0A6I2L6Z1_9BURK</name>
<dbReference type="Proteomes" id="UP000433309">
    <property type="component" value="Unassembled WGS sequence"/>
</dbReference>
<evidence type="ECO:0000313" key="3">
    <source>
        <dbReference type="Proteomes" id="UP000433309"/>
    </source>
</evidence>
<keyword evidence="1" id="KW-0472">Membrane</keyword>
<keyword evidence="1" id="KW-1133">Transmembrane helix</keyword>
<evidence type="ECO:0000313" key="2">
    <source>
        <dbReference type="EMBL" id="MRW93583.1"/>
    </source>
</evidence>
<dbReference type="RefSeq" id="WP_154382143.1">
    <property type="nucleotide sequence ID" value="NZ_WKJK01000018.1"/>
</dbReference>
<reference evidence="2 3" key="1">
    <citation type="submission" date="2019-11" db="EMBL/GenBank/DDBJ databases">
        <title>Novel species isolated from a subtropical stream in China.</title>
        <authorList>
            <person name="Lu H."/>
        </authorList>
    </citation>
    <scope>NUCLEOTIDE SEQUENCE [LARGE SCALE GENOMIC DNA]</scope>
    <source>
        <strain evidence="2 3">FT80W</strain>
    </source>
</reference>
<feature type="transmembrane region" description="Helical" evidence="1">
    <location>
        <begin position="12"/>
        <end position="38"/>
    </location>
</feature>
<proteinExistence type="predicted"/>
<keyword evidence="1" id="KW-0812">Transmembrane</keyword>
<protein>
    <submittedName>
        <fullName evidence="2">Type II secretion system protein</fullName>
    </submittedName>
</protein>
<keyword evidence="3" id="KW-1185">Reference proteome</keyword>
<sequence>MRTISQPRVRRLRGLTIIELVIFMVIVGVAAAGILGVINLTNRNNTDPARRKQAMLVAEAYMEELQQAQMTYCDPADANAATVTAVGGCNSIPEAFGPEAGNTRPFDNLNDYVPNASGSAVRAFAVADSSGTLVDRDVAGNALGVNAVGGKLGNVSMSGITTTLSISKVNPANALGTGTALSSSTEDGMAILQITLVVTYGSGANDFVRLDGYRTRYAPRAR</sequence>
<evidence type="ECO:0000256" key="1">
    <source>
        <dbReference type="SAM" id="Phobius"/>
    </source>
</evidence>
<accession>A0A6I2L6Z1</accession>
<dbReference type="AlphaFoldDB" id="A0A6I2L6Z1"/>
<comment type="caution">
    <text evidence="2">The sequence shown here is derived from an EMBL/GenBank/DDBJ whole genome shotgun (WGS) entry which is preliminary data.</text>
</comment>